<dbReference type="PANTHER" id="PTHR13454">
    <property type="entry name" value="PROTEIN MCM10 HOMOLOG"/>
    <property type="match status" value="1"/>
</dbReference>
<feature type="region of interest" description="Disordered" evidence="8">
    <location>
        <begin position="313"/>
        <end position="344"/>
    </location>
</feature>
<name>A0A835IT02_9MAGN</name>
<dbReference type="OrthoDB" id="273123at2759"/>
<dbReference type="InterPro" id="IPR012340">
    <property type="entry name" value="NA-bd_OB-fold"/>
</dbReference>
<feature type="region of interest" description="Disordered" evidence="8">
    <location>
        <begin position="20"/>
        <end position="50"/>
    </location>
</feature>
<comment type="caution">
    <text evidence="11">The sequence shown here is derived from an EMBL/GenBank/DDBJ whole genome shotgun (WGS) entry which is preliminary data.</text>
</comment>
<dbReference type="InterPro" id="IPR055065">
    <property type="entry name" value="OB_MCM10"/>
</dbReference>
<evidence type="ECO:0000256" key="2">
    <source>
        <dbReference type="ARBA" id="ARBA00009679"/>
    </source>
</evidence>
<evidence type="ECO:0000259" key="10">
    <source>
        <dbReference type="Pfam" id="PF22379"/>
    </source>
</evidence>
<evidence type="ECO:0000256" key="1">
    <source>
        <dbReference type="ARBA" id="ARBA00004123"/>
    </source>
</evidence>
<keyword evidence="12" id="KW-1185">Reference proteome</keyword>
<evidence type="ECO:0000256" key="8">
    <source>
        <dbReference type="SAM" id="MobiDB-lite"/>
    </source>
</evidence>
<dbReference type="GO" id="GO:0003688">
    <property type="term" value="F:DNA replication origin binding"/>
    <property type="evidence" value="ECO:0007669"/>
    <property type="project" value="TreeGrafter"/>
</dbReference>
<keyword evidence="7" id="KW-0539">Nucleus</keyword>
<feature type="compositionally biased region" description="Polar residues" evidence="8">
    <location>
        <begin position="317"/>
        <end position="329"/>
    </location>
</feature>
<sequence length="357" mass="39121">MSSEQDDLDLLLSLQDRVLETPPASPCNNLHTNSPDYLSDHGSPKRPMGKTDMSVFKDSVGDYLENVPSVVVDKNPKSNQSNKSNDVLVEKFSGLRIRKLLVSAEELSFSETRFIRLPAIRNMLSGETISGCWATAAILTENGSPRVSSTGKKYCIWKLGCLDEKLTSVFLFGDAYTKNCKESVGTVFALFNASVRKDAKSGGFSLSVFSSNQIAKMGTSVDYGVCKAKRKDGVSCNMVINKARGIHCAYHKSNASQKYSVTRTELKGGNAGKVTTNARSQGIRFLTELTGKTHPKDPSKRSTLLNKENCCSEKRLSSSMKPSSATVSNKHPEAKRRKTEEATEKMIEIELFSSDGE</sequence>
<dbReference type="Pfam" id="PF09329">
    <property type="entry name" value="zf-primase"/>
    <property type="match status" value="1"/>
</dbReference>
<dbReference type="EMBL" id="JADFTS010000002">
    <property type="protein sequence ID" value="KAF9622829.1"/>
    <property type="molecule type" value="Genomic_DNA"/>
</dbReference>
<comment type="similarity">
    <text evidence="2">Belongs to the MCM10 family.</text>
</comment>
<dbReference type="InterPro" id="IPR015408">
    <property type="entry name" value="Znf_Mcm10/DnaG"/>
</dbReference>
<evidence type="ECO:0000256" key="5">
    <source>
        <dbReference type="ARBA" id="ARBA00022771"/>
    </source>
</evidence>
<evidence type="ECO:0008006" key="13">
    <source>
        <dbReference type="Google" id="ProtNLM"/>
    </source>
</evidence>
<dbReference type="Gene3D" id="2.40.50.140">
    <property type="entry name" value="Nucleic acid-binding proteins"/>
    <property type="match status" value="1"/>
</dbReference>
<dbReference type="AlphaFoldDB" id="A0A835IT02"/>
<evidence type="ECO:0000313" key="11">
    <source>
        <dbReference type="EMBL" id="KAF9622829.1"/>
    </source>
</evidence>
<dbReference type="Pfam" id="PF22379">
    <property type="entry name" value="OB_MCM10"/>
    <property type="match status" value="1"/>
</dbReference>
<keyword evidence="3" id="KW-0235">DNA replication</keyword>
<dbReference type="PANTHER" id="PTHR13454:SF11">
    <property type="entry name" value="PROTEIN MCM10 HOMOLOG"/>
    <property type="match status" value="1"/>
</dbReference>
<reference evidence="11 12" key="1">
    <citation type="submission" date="2020-10" db="EMBL/GenBank/DDBJ databases">
        <title>The Coptis chinensis genome and diversification of protoberbering-type alkaloids.</title>
        <authorList>
            <person name="Wang B."/>
            <person name="Shu S."/>
            <person name="Song C."/>
            <person name="Liu Y."/>
        </authorList>
    </citation>
    <scope>NUCLEOTIDE SEQUENCE [LARGE SCALE GENOMIC DNA]</scope>
    <source>
        <strain evidence="11">HL-2020</strain>
        <tissue evidence="11">Leaf</tissue>
    </source>
</reference>
<organism evidence="11 12">
    <name type="scientific">Coptis chinensis</name>
    <dbReference type="NCBI Taxonomy" id="261450"/>
    <lineage>
        <taxon>Eukaryota</taxon>
        <taxon>Viridiplantae</taxon>
        <taxon>Streptophyta</taxon>
        <taxon>Embryophyta</taxon>
        <taxon>Tracheophyta</taxon>
        <taxon>Spermatophyta</taxon>
        <taxon>Magnoliopsida</taxon>
        <taxon>Ranunculales</taxon>
        <taxon>Ranunculaceae</taxon>
        <taxon>Coptidoideae</taxon>
        <taxon>Coptis</taxon>
    </lineage>
</organism>
<evidence type="ECO:0000256" key="3">
    <source>
        <dbReference type="ARBA" id="ARBA00022705"/>
    </source>
</evidence>
<dbReference type="GO" id="GO:0043596">
    <property type="term" value="C:nuclear replication fork"/>
    <property type="evidence" value="ECO:0007669"/>
    <property type="project" value="TreeGrafter"/>
</dbReference>
<feature type="domain" description="Zinc finger Mcm10/DnaG-type" evidence="9">
    <location>
        <begin position="218"/>
        <end position="262"/>
    </location>
</feature>
<dbReference type="GO" id="GO:0008270">
    <property type="term" value="F:zinc ion binding"/>
    <property type="evidence" value="ECO:0007669"/>
    <property type="project" value="UniProtKB-KW"/>
</dbReference>
<keyword evidence="6" id="KW-0862">Zinc</keyword>
<accession>A0A835IT02</accession>
<comment type="subcellular location">
    <subcellularLocation>
        <location evidence="1">Nucleus</location>
    </subcellularLocation>
</comment>
<gene>
    <name evidence="11" type="ORF">IFM89_034064</name>
</gene>
<evidence type="ECO:0000256" key="6">
    <source>
        <dbReference type="ARBA" id="ARBA00022833"/>
    </source>
</evidence>
<protein>
    <recommendedName>
        <fullName evidence="13">Protein MCM10 homolog</fullName>
    </recommendedName>
</protein>
<keyword evidence="4" id="KW-0479">Metal-binding</keyword>
<dbReference type="GO" id="GO:0006270">
    <property type="term" value="P:DNA replication initiation"/>
    <property type="evidence" value="ECO:0007669"/>
    <property type="project" value="InterPro"/>
</dbReference>
<keyword evidence="5" id="KW-0863">Zinc-finger</keyword>
<dbReference type="InterPro" id="IPR040184">
    <property type="entry name" value="Mcm10"/>
</dbReference>
<evidence type="ECO:0000256" key="7">
    <source>
        <dbReference type="ARBA" id="ARBA00023242"/>
    </source>
</evidence>
<proteinExistence type="inferred from homology"/>
<feature type="compositionally biased region" description="Polar residues" evidence="8">
    <location>
        <begin position="26"/>
        <end position="36"/>
    </location>
</feature>
<evidence type="ECO:0000256" key="4">
    <source>
        <dbReference type="ARBA" id="ARBA00022723"/>
    </source>
</evidence>
<feature type="domain" description="MCM10 OB-fold" evidence="10">
    <location>
        <begin position="91"/>
        <end position="214"/>
    </location>
</feature>
<evidence type="ECO:0000259" key="9">
    <source>
        <dbReference type="Pfam" id="PF09329"/>
    </source>
</evidence>
<dbReference type="Proteomes" id="UP000631114">
    <property type="component" value="Unassembled WGS sequence"/>
</dbReference>
<evidence type="ECO:0000313" key="12">
    <source>
        <dbReference type="Proteomes" id="UP000631114"/>
    </source>
</evidence>
<dbReference type="GO" id="GO:0003697">
    <property type="term" value="F:single-stranded DNA binding"/>
    <property type="evidence" value="ECO:0007669"/>
    <property type="project" value="InterPro"/>
</dbReference>